<feature type="non-terminal residue" evidence="3">
    <location>
        <position position="252"/>
    </location>
</feature>
<dbReference type="InterPro" id="IPR050192">
    <property type="entry name" value="CopG/NikR_regulator"/>
</dbReference>
<sequence>SPSRSDGLRALIRKELAARTLEDPEADALGVVTLLYRHDAPNVLRRLTAAEHRWGEHVRSTSHVHLEGDACAEVVVLQGRRREVEAAARDLSGVRGDPGRRVGHPEPRRRGRTDRPPPSPPYPPRPASPRPTRPDRVGRAHSSSPRTGVPHRASPSSPAGRPVRPAPRRPACPHPRRPGRVRGRAGAGAARAGAGGPGLSADARRTGRRRPVRRGSGAPARPGPVADRRPRRPHGPVGRLPRPRLLPRDLRA</sequence>
<feature type="domain" description="Transcription factor NikR nickel binding C-terminal" evidence="2">
    <location>
        <begin position="30"/>
        <end position="96"/>
    </location>
</feature>
<dbReference type="Pfam" id="PF08753">
    <property type="entry name" value="NikR_C"/>
    <property type="match status" value="1"/>
</dbReference>
<feature type="compositionally biased region" description="Low complexity" evidence="1">
    <location>
        <begin position="214"/>
        <end position="225"/>
    </location>
</feature>
<feature type="compositionally biased region" description="Pro residues" evidence="1">
    <location>
        <begin position="116"/>
        <end position="131"/>
    </location>
</feature>
<organism evidence="3">
    <name type="scientific">mine drainage metagenome</name>
    <dbReference type="NCBI Taxonomy" id="410659"/>
    <lineage>
        <taxon>unclassified sequences</taxon>
        <taxon>metagenomes</taxon>
        <taxon>ecological metagenomes</taxon>
    </lineage>
</organism>
<feature type="compositionally biased region" description="Basic and acidic residues" evidence="1">
    <location>
        <begin position="97"/>
        <end position="108"/>
    </location>
</feature>
<feature type="non-terminal residue" evidence="3">
    <location>
        <position position="1"/>
    </location>
</feature>
<comment type="caution">
    <text evidence="3">The sequence shown here is derived from an EMBL/GenBank/DDBJ whole genome shotgun (WGS) entry which is preliminary data.</text>
</comment>
<dbReference type="PANTHER" id="PTHR34719:SF2">
    <property type="entry name" value="NICKEL-RESPONSIVE REGULATOR"/>
    <property type="match status" value="1"/>
</dbReference>
<name>T1BKQ7_9ZZZZ</name>
<reference evidence="3" key="2">
    <citation type="journal article" date="2014" name="ISME J.">
        <title>Microbial stratification in low pH oxic and suboxic macroscopic growths along an acid mine drainage.</title>
        <authorList>
            <person name="Mendez-Garcia C."/>
            <person name="Mesa V."/>
            <person name="Sprenger R.R."/>
            <person name="Richter M."/>
            <person name="Diez M.S."/>
            <person name="Solano J."/>
            <person name="Bargiela R."/>
            <person name="Golyshina O.V."/>
            <person name="Manteca A."/>
            <person name="Ramos J.L."/>
            <person name="Gallego J.R."/>
            <person name="Llorente I."/>
            <person name="Martins Dos Santos V.A."/>
            <person name="Jensen O.N."/>
            <person name="Pelaez A.I."/>
            <person name="Sanchez J."/>
            <person name="Ferrer M."/>
        </authorList>
    </citation>
    <scope>NUCLEOTIDE SEQUENCE</scope>
</reference>
<dbReference type="InterPro" id="IPR045865">
    <property type="entry name" value="ACT-like_dom_sf"/>
</dbReference>
<dbReference type="GO" id="GO:0006355">
    <property type="term" value="P:regulation of DNA-templated transcription"/>
    <property type="evidence" value="ECO:0007669"/>
    <property type="project" value="TreeGrafter"/>
</dbReference>
<reference evidence="3" key="1">
    <citation type="submission" date="2013-08" db="EMBL/GenBank/DDBJ databases">
        <authorList>
            <person name="Mendez C."/>
            <person name="Richter M."/>
            <person name="Ferrer M."/>
            <person name="Sanchez J."/>
        </authorList>
    </citation>
    <scope>NUCLEOTIDE SEQUENCE</scope>
</reference>
<dbReference type="InterPro" id="IPR027271">
    <property type="entry name" value="Acetolactate_synth/TF_NikR_C"/>
</dbReference>
<feature type="region of interest" description="Disordered" evidence="1">
    <location>
        <begin position="87"/>
        <end position="252"/>
    </location>
</feature>
<feature type="compositionally biased region" description="Basic residues" evidence="1">
    <location>
        <begin position="174"/>
        <end position="183"/>
    </location>
</feature>
<gene>
    <name evidence="3" type="ORF">B1B_09973</name>
</gene>
<dbReference type="AlphaFoldDB" id="T1BKQ7"/>
<feature type="compositionally biased region" description="Low complexity" evidence="1">
    <location>
        <begin position="150"/>
        <end position="163"/>
    </location>
</feature>
<evidence type="ECO:0000313" key="3">
    <source>
        <dbReference type="EMBL" id="EQD53884.1"/>
    </source>
</evidence>
<protein>
    <submittedName>
        <fullName evidence="3">Protein containing Transcription factor, NikR, nickel binding protein</fullName>
    </submittedName>
</protein>
<dbReference type="PANTHER" id="PTHR34719">
    <property type="entry name" value="NICKEL-RESPONSIVE REGULATOR"/>
    <property type="match status" value="1"/>
</dbReference>
<feature type="compositionally biased region" description="Pro residues" evidence="1">
    <location>
        <begin position="164"/>
        <end position="173"/>
    </location>
</feature>
<dbReference type="InterPro" id="IPR014864">
    <property type="entry name" value="TF_NikR_Ni-bd_C"/>
</dbReference>
<dbReference type="GO" id="GO:0003677">
    <property type="term" value="F:DNA binding"/>
    <property type="evidence" value="ECO:0007669"/>
    <property type="project" value="TreeGrafter"/>
</dbReference>
<dbReference type="SUPFAM" id="SSF55021">
    <property type="entry name" value="ACT-like"/>
    <property type="match status" value="1"/>
</dbReference>
<evidence type="ECO:0000259" key="2">
    <source>
        <dbReference type="Pfam" id="PF08753"/>
    </source>
</evidence>
<dbReference type="EMBL" id="AUZY01006584">
    <property type="protein sequence ID" value="EQD53884.1"/>
    <property type="molecule type" value="Genomic_DNA"/>
</dbReference>
<proteinExistence type="predicted"/>
<evidence type="ECO:0000256" key="1">
    <source>
        <dbReference type="SAM" id="MobiDB-lite"/>
    </source>
</evidence>
<dbReference type="Gene3D" id="3.30.70.1150">
    <property type="entry name" value="ACT-like. Chain A, domain 2"/>
    <property type="match status" value="1"/>
</dbReference>
<accession>T1BKQ7</accession>